<evidence type="ECO:0000256" key="1">
    <source>
        <dbReference type="ARBA" id="ARBA00001917"/>
    </source>
</evidence>
<dbReference type="PANTHER" id="PTHR30543:SF21">
    <property type="entry name" value="NAD(P)H-DEPENDENT FMN REDUCTASE LOT6"/>
    <property type="match status" value="1"/>
</dbReference>
<name>A0ABU9GA30_9GAMM</name>
<dbReference type="SUPFAM" id="SSF52218">
    <property type="entry name" value="Flavoproteins"/>
    <property type="match status" value="1"/>
</dbReference>
<feature type="domain" description="NADPH-dependent FMN reductase-like" evidence="3">
    <location>
        <begin position="4"/>
        <end position="146"/>
    </location>
</feature>
<dbReference type="Pfam" id="PF03358">
    <property type="entry name" value="FMN_red"/>
    <property type="match status" value="1"/>
</dbReference>
<comment type="caution">
    <text evidence="4">The sequence shown here is derived from an EMBL/GenBank/DDBJ whole genome shotgun (WGS) entry which is preliminary data.</text>
</comment>
<dbReference type="Gene3D" id="3.40.50.360">
    <property type="match status" value="1"/>
</dbReference>
<proteinExistence type="predicted"/>
<dbReference type="InterPro" id="IPR050712">
    <property type="entry name" value="NAD(P)H-dep_reductase"/>
</dbReference>
<reference evidence="4 5" key="1">
    <citation type="submission" date="2024-02" db="EMBL/GenBank/DDBJ databases">
        <title>Bacteria isolated from the canopy kelp, Nereocystis luetkeana.</title>
        <authorList>
            <person name="Pfister C.A."/>
            <person name="Younker I.T."/>
            <person name="Light S.H."/>
        </authorList>
    </citation>
    <scope>NUCLEOTIDE SEQUENCE [LARGE SCALE GENOMIC DNA]</scope>
    <source>
        <strain evidence="4 5">TI.4.07</strain>
    </source>
</reference>
<dbReference type="EMBL" id="JBAKAR010000009">
    <property type="protein sequence ID" value="MEL0613842.1"/>
    <property type="molecule type" value="Genomic_DNA"/>
</dbReference>
<keyword evidence="2" id="KW-0285">Flavoprotein</keyword>
<sequence>MMKKILTVSASNSTNSINRTLLEVAASKVEGHEVAMLDIRDYPMPFFSLDREENEGHPETAKQVRALFSEYDAFIISSPEHNGAIPAEFKNLIDWVSRLGDLQNPMFATNKPVFLLSASPGPRGGATNLKTLTQLMPFWGADVKGSYSLGSFYDYFVDGKLNAEKERELTKSITNFIGEI</sequence>
<keyword evidence="5" id="KW-1185">Reference proteome</keyword>
<dbReference type="InterPro" id="IPR005025">
    <property type="entry name" value="FMN_Rdtase-like_dom"/>
</dbReference>
<accession>A0ABU9GA30</accession>
<evidence type="ECO:0000313" key="5">
    <source>
        <dbReference type="Proteomes" id="UP001379949"/>
    </source>
</evidence>
<organism evidence="4 5">
    <name type="scientific">Marinomonas arenicola</name>
    <dbReference type="NCBI Taxonomy" id="569601"/>
    <lineage>
        <taxon>Bacteria</taxon>
        <taxon>Pseudomonadati</taxon>
        <taxon>Pseudomonadota</taxon>
        <taxon>Gammaproteobacteria</taxon>
        <taxon>Oceanospirillales</taxon>
        <taxon>Oceanospirillaceae</taxon>
        <taxon>Marinomonas</taxon>
    </lineage>
</organism>
<protein>
    <submittedName>
        <fullName evidence="4">NAD(P)H-dependent oxidoreductase</fullName>
        <ecNumber evidence="4">1.-.-.-</ecNumber>
    </submittedName>
</protein>
<comment type="cofactor">
    <cofactor evidence="1">
        <name>FMN</name>
        <dbReference type="ChEBI" id="CHEBI:58210"/>
    </cofactor>
</comment>
<gene>
    <name evidence="4" type="ORF">V6242_11865</name>
</gene>
<evidence type="ECO:0000256" key="2">
    <source>
        <dbReference type="ARBA" id="ARBA00022643"/>
    </source>
</evidence>
<dbReference type="PANTHER" id="PTHR30543">
    <property type="entry name" value="CHROMATE REDUCTASE"/>
    <property type="match status" value="1"/>
</dbReference>
<evidence type="ECO:0000259" key="3">
    <source>
        <dbReference type="Pfam" id="PF03358"/>
    </source>
</evidence>
<keyword evidence="4" id="KW-0560">Oxidoreductase</keyword>
<dbReference type="EC" id="1.-.-.-" evidence="4"/>
<keyword evidence="2" id="KW-0288">FMN</keyword>
<dbReference type="GO" id="GO:0016491">
    <property type="term" value="F:oxidoreductase activity"/>
    <property type="evidence" value="ECO:0007669"/>
    <property type="project" value="UniProtKB-KW"/>
</dbReference>
<evidence type="ECO:0000313" key="4">
    <source>
        <dbReference type="EMBL" id="MEL0613842.1"/>
    </source>
</evidence>
<dbReference type="InterPro" id="IPR029039">
    <property type="entry name" value="Flavoprotein-like_sf"/>
</dbReference>
<dbReference type="RefSeq" id="WP_341567501.1">
    <property type="nucleotide sequence ID" value="NZ_JBAKAR010000009.1"/>
</dbReference>
<dbReference type="Proteomes" id="UP001379949">
    <property type="component" value="Unassembled WGS sequence"/>
</dbReference>